<dbReference type="AlphaFoldDB" id="A0AAF0DMM4"/>
<evidence type="ECO:0000313" key="2">
    <source>
        <dbReference type="Proteomes" id="UP001219355"/>
    </source>
</evidence>
<organism evidence="1 2">
    <name type="scientific">Emydomyces testavorans</name>
    <dbReference type="NCBI Taxonomy" id="2070801"/>
    <lineage>
        <taxon>Eukaryota</taxon>
        <taxon>Fungi</taxon>
        <taxon>Dikarya</taxon>
        <taxon>Ascomycota</taxon>
        <taxon>Pezizomycotina</taxon>
        <taxon>Eurotiomycetes</taxon>
        <taxon>Eurotiomycetidae</taxon>
        <taxon>Onygenales</taxon>
        <taxon>Nannizziopsiaceae</taxon>
        <taxon>Emydomyces</taxon>
    </lineage>
</organism>
<evidence type="ECO:0000313" key="1">
    <source>
        <dbReference type="EMBL" id="WEW60186.1"/>
    </source>
</evidence>
<reference evidence="1" key="1">
    <citation type="submission" date="2023-03" db="EMBL/GenBank/DDBJ databases">
        <title>Emydomyces testavorans Genome Sequence.</title>
        <authorList>
            <person name="Hoyer L."/>
        </authorList>
    </citation>
    <scope>NUCLEOTIDE SEQUENCE</scope>
    <source>
        <strain evidence="1">16-2883</strain>
    </source>
</reference>
<dbReference type="EMBL" id="CP120629">
    <property type="protein sequence ID" value="WEW60186.1"/>
    <property type="molecule type" value="Genomic_DNA"/>
</dbReference>
<accession>A0AAF0DMM4</accession>
<protein>
    <submittedName>
        <fullName evidence="1">Uncharacterized protein</fullName>
    </submittedName>
</protein>
<dbReference type="Proteomes" id="UP001219355">
    <property type="component" value="Chromosome 3"/>
</dbReference>
<gene>
    <name evidence="1" type="ORF">PRK78_005671</name>
</gene>
<name>A0AAF0DMM4_9EURO</name>
<proteinExistence type="predicted"/>
<sequence length="146" mass="16236">MLCSLPPKHHLILSPSVRASSHNPTNCDKTSGIETITQIMSDNKQATEKARESFSSILSYYLANRESLQSIPSWLDEASDTGSILIALSPSLVPVTSDDRVEEIKEDLKEQLAVQEALQNLSEKEKALMIQAANTSRIKRKENKQK</sequence>
<keyword evidence="2" id="KW-1185">Reference proteome</keyword>